<proteinExistence type="predicted"/>
<dbReference type="OrthoDB" id="3517218at2759"/>
<protein>
    <recommendedName>
        <fullName evidence="3">ARM repeat-containing protein</fullName>
    </recommendedName>
</protein>
<dbReference type="Gene3D" id="1.25.10.10">
    <property type="entry name" value="Leucine-rich Repeat Variant"/>
    <property type="match status" value="1"/>
</dbReference>
<dbReference type="AlphaFoldDB" id="A0A3D8QZA3"/>
<evidence type="ECO:0008006" key="3">
    <source>
        <dbReference type="Google" id="ProtNLM"/>
    </source>
</evidence>
<evidence type="ECO:0000313" key="1">
    <source>
        <dbReference type="EMBL" id="RDW66991.1"/>
    </source>
</evidence>
<comment type="caution">
    <text evidence="1">The sequence shown here is derived from an EMBL/GenBank/DDBJ whole genome shotgun (WGS) entry which is preliminary data.</text>
</comment>
<gene>
    <name evidence="1" type="ORF">BP5796_09740</name>
</gene>
<organism evidence="1 2">
    <name type="scientific">Coleophoma crateriformis</name>
    <dbReference type="NCBI Taxonomy" id="565419"/>
    <lineage>
        <taxon>Eukaryota</taxon>
        <taxon>Fungi</taxon>
        <taxon>Dikarya</taxon>
        <taxon>Ascomycota</taxon>
        <taxon>Pezizomycotina</taxon>
        <taxon>Leotiomycetes</taxon>
        <taxon>Helotiales</taxon>
        <taxon>Dermateaceae</taxon>
        <taxon>Coleophoma</taxon>
    </lineage>
</organism>
<dbReference type="InterPro" id="IPR011989">
    <property type="entry name" value="ARM-like"/>
</dbReference>
<evidence type="ECO:0000313" key="2">
    <source>
        <dbReference type="Proteomes" id="UP000256328"/>
    </source>
</evidence>
<keyword evidence="2" id="KW-1185">Reference proteome</keyword>
<sequence length="1097" mass="125325">MAPSITVSECEKLNHNGRIKYMVEHGRNSKTSTSILQDILQLSEQSLYEQLLVIQSCYGSGDVSTAIKLLSSSSSTILGKAAMKVIIRFGSDAEVLQSLNLLPVRTKMRNLQMMRNLRPSRRRQKVIDLFLDRIKDFETGDEVIYRKVLPLGSEKIVKKHLPESLHVLTRTEWSRLATYHPVFTRCIFDDWISTRKVSQTTIKDIFHLFYRWAQSDENVDLLISLIKNLQDNHSIELEKAPLQLALKRRPHEIMKIVMQSKMCPSLEYSAKFLQSLGMDELFGLGKADPHAIAQDQLYKLSLQQRQAVFESRSILWRLSDGSISISTLRTLPEEQRIAEARRCVNLPDFEAKPVKRIPYIALLPWDEAIKLQMPQIRSSDAATRSSALRFQIESAIYDETKIGDALQLVLKCQNDQDPVRQATSRALAIIPAARWKTEHLADLDKIIRQALDVHDLSSTTLENLIKVVTQILPRHPVWAVQQLLLIGNERYDRYSIPKFFHQTGLKPKKDTMRELSGSMAPLLQTLVEKKQTKLLLSLRFAFAGFIVFWNEWMDAIEKVLTEEMEDFRKDRSEIRYGTEVLEILKTYRQETYWNLIPNLVEKRSIMAKDGRVVDHVNIRQQNLLDPYLTPGDTLYLEGTESNPACHHFFDLSHWTHAQQSLLASTSLNTINDPTAKVPIKLAYISRLSSLSFVDPKPLIELARSKIPIINETAMIALGQLDSVSGVSELLEALQDSRARIAIYALRKLFARMSSHSVLDLLKKAPMGKVTVAKEVVRLVGDLRRLEALEFLLTLEREDLHRDVRVALVRALWFYLDHNSVWPIFFAAARDPYVALAQAVINIPQENLSEATEQHLLEAYLHLLQNPSAEIRQSLLRHCALNLQIPDTSEILLARLEELTKSKSKKEKDLSAQAVFKIYGSSRPDLVAALFSRTLHDYKALTSLFHIFTYQISPNDKRMYRSTRLLYDLFSTDPLLINLRLRLLFQGFPVAEPATELCTLFHALIPDLQIDGLVQARAHLEALARTDPVAVNSLERELGASNDEKARWLGVVCLEAGIYKSAGNGWDDEKLDKLKSYQCDESLMVRGKAFFIFPPEKR</sequence>
<name>A0A3D8QZA3_9HELO</name>
<accession>A0A3D8QZA3</accession>
<dbReference type="Proteomes" id="UP000256328">
    <property type="component" value="Unassembled WGS sequence"/>
</dbReference>
<dbReference type="InterPro" id="IPR016024">
    <property type="entry name" value="ARM-type_fold"/>
</dbReference>
<dbReference type="SUPFAM" id="SSF48371">
    <property type="entry name" value="ARM repeat"/>
    <property type="match status" value="1"/>
</dbReference>
<dbReference type="EMBL" id="PDLN01000014">
    <property type="protein sequence ID" value="RDW66991.1"/>
    <property type="molecule type" value="Genomic_DNA"/>
</dbReference>
<reference evidence="1 2" key="1">
    <citation type="journal article" date="2018" name="IMA Fungus">
        <title>IMA Genome-F 9: Draft genome sequence of Annulohypoxylon stygium, Aspergillus mulundensis, Berkeleyomyces basicola (syn. Thielaviopsis basicola), Ceratocystis smalleyi, two Cercospora beticola strains, Coleophoma cylindrospora, Fusarium fracticaudum, Phialophora cf. hyalina, and Morchella septimelata.</title>
        <authorList>
            <person name="Wingfield B.D."/>
            <person name="Bills G.F."/>
            <person name="Dong Y."/>
            <person name="Huang W."/>
            <person name="Nel W.J."/>
            <person name="Swalarsk-Parry B.S."/>
            <person name="Vaghefi N."/>
            <person name="Wilken P.M."/>
            <person name="An Z."/>
            <person name="de Beer Z.W."/>
            <person name="De Vos L."/>
            <person name="Chen L."/>
            <person name="Duong T.A."/>
            <person name="Gao Y."/>
            <person name="Hammerbacher A."/>
            <person name="Kikkert J.R."/>
            <person name="Li Y."/>
            <person name="Li H."/>
            <person name="Li K."/>
            <person name="Li Q."/>
            <person name="Liu X."/>
            <person name="Ma X."/>
            <person name="Naidoo K."/>
            <person name="Pethybridge S.J."/>
            <person name="Sun J."/>
            <person name="Steenkamp E.T."/>
            <person name="van der Nest M.A."/>
            <person name="van Wyk S."/>
            <person name="Wingfield M.J."/>
            <person name="Xiong C."/>
            <person name="Yue Q."/>
            <person name="Zhang X."/>
        </authorList>
    </citation>
    <scope>NUCLEOTIDE SEQUENCE [LARGE SCALE GENOMIC DNA]</scope>
    <source>
        <strain evidence="1 2">BP5796</strain>
    </source>
</reference>